<dbReference type="Proteomes" id="UP001590950">
    <property type="component" value="Unassembled WGS sequence"/>
</dbReference>
<protein>
    <submittedName>
        <fullName evidence="1">Uncharacterized protein</fullName>
    </submittedName>
</protein>
<gene>
    <name evidence="1" type="ORF">N7G274_006510</name>
</gene>
<accession>A0ABR4A6H5</accession>
<dbReference type="EMBL" id="JBEFKJ010000020">
    <property type="protein sequence ID" value="KAL2040531.1"/>
    <property type="molecule type" value="Genomic_DNA"/>
</dbReference>
<evidence type="ECO:0000313" key="2">
    <source>
        <dbReference type="Proteomes" id="UP001590950"/>
    </source>
</evidence>
<reference evidence="1 2" key="1">
    <citation type="submission" date="2024-09" db="EMBL/GenBank/DDBJ databases">
        <title>Rethinking Asexuality: The Enigmatic Case of Functional Sexual Genes in Lepraria (Stereocaulaceae).</title>
        <authorList>
            <person name="Doellman M."/>
            <person name="Sun Y."/>
            <person name="Barcenas-Pena A."/>
            <person name="Lumbsch H.T."/>
            <person name="Grewe F."/>
        </authorList>
    </citation>
    <scope>NUCLEOTIDE SEQUENCE [LARGE SCALE GENOMIC DNA]</scope>
    <source>
        <strain evidence="1 2">Mercado 3170</strain>
    </source>
</reference>
<comment type="caution">
    <text evidence="1">The sequence shown here is derived from an EMBL/GenBank/DDBJ whole genome shotgun (WGS) entry which is preliminary data.</text>
</comment>
<proteinExistence type="predicted"/>
<organism evidence="1 2">
    <name type="scientific">Stereocaulon virgatum</name>
    <dbReference type="NCBI Taxonomy" id="373712"/>
    <lineage>
        <taxon>Eukaryota</taxon>
        <taxon>Fungi</taxon>
        <taxon>Dikarya</taxon>
        <taxon>Ascomycota</taxon>
        <taxon>Pezizomycotina</taxon>
        <taxon>Lecanoromycetes</taxon>
        <taxon>OSLEUM clade</taxon>
        <taxon>Lecanoromycetidae</taxon>
        <taxon>Lecanorales</taxon>
        <taxon>Lecanorineae</taxon>
        <taxon>Stereocaulaceae</taxon>
        <taxon>Stereocaulon</taxon>
    </lineage>
</organism>
<dbReference type="PANTHER" id="PTHR42085">
    <property type="entry name" value="F-BOX DOMAIN-CONTAINING PROTEIN"/>
    <property type="match status" value="1"/>
</dbReference>
<dbReference type="InterPro" id="IPR038883">
    <property type="entry name" value="AN11006-like"/>
</dbReference>
<name>A0ABR4A6H5_9LECA</name>
<sequence>MSTIGGAACYQGSSDNSLETKTNAGSLSIILSSPSLPNSLPPFLTLPGEIRNHIYRDVLVPRSPFAVKLQFTPRDTALLRVNKQVFREASAIFYHESTFRIPECLFVGAPILQQMENFYHLPKWKLKSMKHLVIDVPVCSLWPECHNMNARRENFTMLLTCHRSMHGIRTHALRTRLATTSTNSPTACCRP</sequence>
<evidence type="ECO:0000313" key="1">
    <source>
        <dbReference type="EMBL" id="KAL2040531.1"/>
    </source>
</evidence>
<keyword evidence="2" id="KW-1185">Reference proteome</keyword>
<dbReference type="PANTHER" id="PTHR42085:SF7">
    <property type="entry name" value="F-BOX DOMAIN-CONTAINING PROTEIN"/>
    <property type="match status" value="1"/>
</dbReference>